<reference evidence="2 3" key="1">
    <citation type="submission" date="2017-01" db="EMBL/GenBank/DDBJ databases">
        <title>A new Hymenobacter.</title>
        <authorList>
            <person name="Liang Y."/>
            <person name="Feng F."/>
        </authorList>
    </citation>
    <scope>NUCLEOTIDE SEQUENCE [LARGE SCALE GENOMIC DNA]</scope>
    <source>
        <strain evidence="2">MIMBbqt21</strain>
    </source>
</reference>
<evidence type="ECO:0000313" key="2">
    <source>
        <dbReference type="EMBL" id="OUJ72876.1"/>
    </source>
</evidence>
<protein>
    <submittedName>
        <fullName evidence="2">Uncharacterized protein</fullName>
    </submittedName>
</protein>
<accession>A0A243WBW4</accession>
<sequence>MSVGGFTHLASAGVSMATRKHNPKASSNKPDATVTHFRAGNKSIPQKRTPEDQIRGRAAEDIKTLEGFLTAAQEAYARPEEKNVCHDPSLAQALIANIKKLQPSWSVVPYQQELAFYVQEQKRRQQPEPGSVTP</sequence>
<dbReference type="Proteomes" id="UP000194873">
    <property type="component" value="Unassembled WGS sequence"/>
</dbReference>
<dbReference type="EMBL" id="MTSE01000008">
    <property type="protein sequence ID" value="OUJ72876.1"/>
    <property type="molecule type" value="Genomic_DNA"/>
</dbReference>
<dbReference type="AlphaFoldDB" id="A0A243WBW4"/>
<proteinExistence type="predicted"/>
<evidence type="ECO:0000313" key="3">
    <source>
        <dbReference type="Proteomes" id="UP000194873"/>
    </source>
</evidence>
<evidence type="ECO:0000256" key="1">
    <source>
        <dbReference type="SAM" id="MobiDB-lite"/>
    </source>
</evidence>
<name>A0A243WBW4_9BACT</name>
<comment type="caution">
    <text evidence="2">The sequence shown here is derived from an EMBL/GenBank/DDBJ whole genome shotgun (WGS) entry which is preliminary data.</text>
</comment>
<keyword evidence="3" id="KW-1185">Reference proteome</keyword>
<organism evidence="2 3">
    <name type="scientific">Hymenobacter crusticola</name>
    <dbReference type="NCBI Taxonomy" id="1770526"/>
    <lineage>
        <taxon>Bacteria</taxon>
        <taxon>Pseudomonadati</taxon>
        <taxon>Bacteroidota</taxon>
        <taxon>Cytophagia</taxon>
        <taxon>Cytophagales</taxon>
        <taxon>Hymenobacteraceae</taxon>
        <taxon>Hymenobacter</taxon>
    </lineage>
</organism>
<gene>
    <name evidence="2" type="ORF">BXP70_16345</name>
</gene>
<feature type="region of interest" description="Disordered" evidence="1">
    <location>
        <begin position="14"/>
        <end position="55"/>
    </location>
</feature>